<dbReference type="Proteomes" id="UP000318141">
    <property type="component" value="Unassembled WGS sequence"/>
</dbReference>
<keyword evidence="2" id="KW-1185">Reference proteome</keyword>
<dbReference type="Pfam" id="PF14345">
    <property type="entry name" value="GDYXXLXY"/>
    <property type="match status" value="1"/>
</dbReference>
<name>A0A562BC68_9BURK</name>
<dbReference type="AlphaFoldDB" id="A0A562BC68"/>
<dbReference type="OrthoDB" id="4868247at2"/>
<gene>
    <name evidence="1" type="ORF">L602_003400000280</name>
</gene>
<dbReference type="EMBL" id="VLJN01000028">
    <property type="protein sequence ID" value="TWG82744.1"/>
    <property type="molecule type" value="Genomic_DNA"/>
</dbReference>
<proteinExistence type="predicted"/>
<protein>
    <submittedName>
        <fullName evidence="1">Putative membrane-anchored protein</fullName>
    </submittedName>
</protein>
<reference evidence="1 2" key="1">
    <citation type="submission" date="2019-07" db="EMBL/GenBank/DDBJ databases">
        <title>Genome sequencing of lignin-degrading bacterial isolates.</title>
        <authorList>
            <person name="Gladden J."/>
        </authorList>
    </citation>
    <scope>NUCLEOTIDE SEQUENCE [LARGE SCALE GENOMIC DNA]</scope>
    <source>
        <strain evidence="1 2">J11</strain>
    </source>
</reference>
<evidence type="ECO:0000313" key="2">
    <source>
        <dbReference type="Proteomes" id="UP000318141"/>
    </source>
</evidence>
<dbReference type="InterPro" id="IPR025833">
    <property type="entry name" value="GDYXXLXY"/>
</dbReference>
<sequence>MKRWIWIACVLTLAAATVSIVASERLLARGEPMLLRLAPVDPRSLMQGDYMALNFAIAQPIVQAMADAKESGTRVAVVTLDRKGEASFVRLHRGEALSGHERLLRFQVRPSRWGAQRVQVSTDAYFFEEGQGERYANARFGEFRVDADGNALLVGLRGDDGKPI</sequence>
<accession>A0A562BC68</accession>
<organism evidence="1 2">
    <name type="scientific">Cupriavidus gilardii J11</name>
    <dbReference type="NCBI Taxonomy" id="936133"/>
    <lineage>
        <taxon>Bacteria</taxon>
        <taxon>Pseudomonadati</taxon>
        <taxon>Pseudomonadota</taxon>
        <taxon>Betaproteobacteria</taxon>
        <taxon>Burkholderiales</taxon>
        <taxon>Burkholderiaceae</taxon>
        <taxon>Cupriavidus</taxon>
    </lineage>
</organism>
<comment type="caution">
    <text evidence="1">The sequence shown here is derived from an EMBL/GenBank/DDBJ whole genome shotgun (WGS) entry which is preliminary data.</text>
</comment>
<evidence type="ECO:0000313" key="1">
    <source>
        <dbReference type="EMBL" id="TWG82744.1"/>
    </source>
</evidence>